<sequence>MRGAGREARKVLCYIDCAADVRRRTLRRERPRFCRGITVSAETN</sequence>
<reference evidence="1 2" key="1">
    <citation type="journal article" date="2013" name="Genome Announc.">
        <title>Complete Genome Sequence of Burkholderia sp. Strain RPE64, Bacterial Symbiont of the Bean Bug Riptortus pedestris.</title>
        <authorList>
            <person name="Shibata T.F."/>
            <person name="Maeda T."/>
            <person name="Nikoh N."/>
            <person name="Yamaguchi K."/>
            <person name="Oshima K."/>
            <person name="Hattori M."/>
            <person name="Nishiyama T."/>
            <person name="Hasebe M."/>
            <person name="Fukatsu T."/>
            <person name="Kikuchi Y."/>
            <person name="Shigenobu S."/>
        </authorList>
    </citation>
    <scope>NUCLEOTIDE SEQUENCE [LARGE SCALE GENOMIC DNA]</scope>
</reference>
<keyword evidence="2" id="KW-1185">Reference proteome</keyword>
<dbReference type="AlphaFoldDB" id="R4WPZ1"/>
<dbReference type="PATRIC" id="fig|758793.3.peg.1207"/>
<proteinExistence type="predicted"/>
<dbReference type="HOGENOM" id="CLU_3213445_0_0_4"/>
<reference evidence="1 2" key="2">
    <citation type="journal article" date="2018" name="Int. J. Syst. Evol. Microbiol.">
        <title>Burkholderia insecticola sp. nov., a gut symbiotic bacterium of the bean bug Riptortus pedestris.</title>
        <authorList>
            <person name="Takeshita K."/>
            <person name="Tamaki H."/>
            <person name="Ohbayashi T."/>
            <person name="Meng X.-Y."/>
            <person name="Sone T."/>
            <person name="Mitani Y."/>
            <person name="Peeters C."/>
            <person name="Kikuchi Y."/>
            <person name="Vandamme P."/>
        </authorList>
    </citation>
    <scope>NUCLEOTIDE SEQUENCE [LARGE SCALE GENOMIC DNA]</scope>
    <source>
        <strain evidence="1">RPE64</strain>
    </source>
</reference>
<name>R4WPZ1_9BURK</name>
<dbReference type="Proteomes" id="UP000013966">
    <property type="component" value="Chromosome 1"/>
</dbReference>
<dbReference type="STRING" id="758793.BRPE64_ACDS12060"/>
<dbReference type="KEGG" id="buo:BRPE64_ACDS12060"/>
<gene>
    <name evidence="1" type="ORF">BRPE64_ACDS12060</name>
</gene>
<evidence type="ECO:0000313" key="2">
    <source>
        <dbReference type="Proteomes" id="UP000013966"/>
    </source>
</evidence>
<dbReference type="EMBL" id="AP013058">
    <property type="protein sequence ID" value="BAN22960.1"/>
    <property type="molecule type" value="Genomic_DNA"/>
</dbReference>
<protein>
    <submittedName>
        <fullName evidence="1">Uncharacterized protein</fullName>
    </submittedName>
</protein>
<evidence type="ECO:0000313" key="1">
    <source>
        <dbReference type="EMBL" id="BAN22960.1"/>
    </source>
</evidence>
<organism evidence="1 2">
    <name type="scientific">Caballeronia insecticola</name>
    <dbReference type="NCBI Taxonomy" id="758793"/>
    <lineage>
        <taxon>Bacteria</taxon>
        <taxon>Pseudomonadati</taxon>
        <taxon>Pseudomonadota</taxon>
        <taxon>Betaproteobacteria</taxon>
        <taxon>Burkholderiales</taxon>
        <taxon>Burkholderiaceae</taxon>
        <taxon>Caballeronia</taxon>
    </lineage>
</organism>
<accession>R4WPZ1</accession>